<organism evidence="2 3">
    <name type="scientific">Haemaphysalis longicornis</name>
    <name type="common">Bush tick</name>
    <dbReference type="NCBI Taxonomy" id="44386"/>
    <lineage>
        <taxon>Eukaryota</taxon>
        <taxon>Metazoa</taxon>
        <taxon>Ecdysozoa</taxon>
        <taxon>Arthropoda</taxon>
        <taxon>Chelicerata</taxon>
        <taxon>Arachnida</taxon>
        <taxon>Acari</taxon>
        <taxon>Parasitiformes</taxon>
        <taxon>Ixodida</taxon>
        <taxon>Ixodoidea</taxon>
        <taxon>Ixodidae</taxon>
        <taxon>Haemaphysalinae</taxon>
        <taxon>Haemaphysalis</taxon>
    </lineage>
</organism>
<accession>A0A9J6H700</accession>
<feature type="region of interest" description="Disordered" evidence="1">
    <location>
        <begin position="49"/>
        <end position="78"/>
    </location>
</feature>
<feature type="region of interest" description="Disordered" evidence="1">
    <location>
        <begin position="100"/>
        <end position="120"/>
    </location>
</feature>
<protein>
    <submittedName>
        <fullName evidence="2">Uncharacterized protein</fullName>
    </submittedName>
</protein>
<dbReference type="VEuPathDB" id="VectorBase:HLOH_051012"/>
<keyword evidence="3" id="KW-1185">Reference proteome</keyword>
<dbReference type="OrthoDB" id="7765180at2759"/>
<evidence type="ECO:0000256" key="1">
    <source>
        <dbReference type="SAM" id="MobiDB-lite"/>
    </source>
</evidence>
<dbReference type="EMBL" id="JABSTR010000528">
    <property type="protein sequence ID" value="KAH9382865.1"/>
    <property type="molecule type" value="Genomic_DNA"/>
</dbReference>
<dbReference type="AlphaFoldDB" id="A0A9J6H700"/>
<feature type="compositionally biased region" description="Low complexity" evidence="1">
    <location>
        <begin position="62"/>
        <end position="78"/>
    </location>
</feature>
<reference evidence="2 3" key="1">
    <citation type="journal article" date="2020" name="Cell">
        <title>Large-Scale Comparative Analyses of Tick Genomes Elucidate Their Genetic Diversity and Vector Capacities.</title>
        <authorList>
            <consortium name="Tick Genome and Microbiome Consortium (TIGMIC)"/>
            <person name="Jia N."/>
            <person name="Wang J."/>
            <person name="Shi W."/>
            <person name="Du L."/>
            <person name="Sun Y."/>
            <person name="Zhan W."/>
            <person name="Jiang J.F."/>
            <person name="Wang Q."/>
            <person name="Zhang B."/>
            <person name="Ji P."/>
            <person name="Bell-Sakyi L."/>
            <person name="Cui X.M."/>
            <person name="Yuan T.T."/>
            <person name="Jiang B.G."/>
            <person name="Yang W.F."/>
            <person name="Lam T.T."/>
            <person name="Chang Q.C."/>
            <person name="Ding S.J."/>
            <person name="Wang X.J."/>
            <person name="Zhu J.G."/>
            <person name="Ruan X.D."/>
            <person name="Zhao L."/>
            <person name="Wei J.T."/>
            <person name="Ye R.Z."/>
            <person name="Que T.C."/>
            <person name="Du C.H."/>
            <person name="Zhou Y.H."/>
            <person name="Cheng J.X."/>
            <person name="Dai P.F."/>
            <person name="Guo W.B."/>
            <person name="Han X.H."/>
            <person name="Huang E.J."/>
            <person name="Li L.F."/>
            <person name="Wei W."/>
            <person name="Gao Y.C."/>
            <person name="Liu J.Z."/>
            <person name="Shao H.Z."/>
            <person name="Wang X."/>
            <person name="Wang C.C."/>
            <person name="Yang T.C."/>
            <person name="Huo Q.B."/>
            <person name="Li W."/>
            <person name="Chen H.Y."/>
            <person name="Chen S.E."/>
            <person name="Zhou L.G."/>
            <person name="Ni X.B."/>
            <person name="Tian J.H."/>
            <person name="Sheng Y."/>
            <person name="Liu T."/>
            <person name="Pan Y.S."/>
            <person name="Xia L.Y."/>
            <person name="Li J."/>
            <person name="Zhao F."/>
            <person name="Cao W.C."/>
        </authorList>
    </citation>
    <scope>NUCLEOTIDE SEQUENCE [LARGE SCALE GENOMIC DNA]</scope>
    <source>
        <strain evidence="2">HaeL-2018</strain>
    </source>
</reference>
<dbReference type="Proteomes" id="UP000821853">
    <property type="component" value="Unassembled WGS sequence"/>
</dbReference>
<evidence type="ECO:0000313" key="2">
    <source>
        <dbReference type="EMBL" id="KAH9382865.1"/>
    </source>
</evidence>
<name>A0A9J6H700_HAELO</name>
<sequence>MADMSLADEVGLQLQVEELLPVLATVHHDVLLPDAVRLSTAAATPPLGIFVGRNRQAPPTGDPTAIETTTGTGTSTDAGFTEQQRMEGIADTCSFYTNSISQKRQRNDNDDRQAPWSSRKNTLEAVSRVLEKPRSRRQRQMDETVLLVLSPKRVSDERRELGAHVLKIQLMEHTDVTILPLHLLQQAIYRFAGDPQLTKYVIMKTNKNSSITVNICDSVHVERLLRLSVIPISSDMHLRVHVYQLPTRGITCGVIYKCNPGADNIRS</sequence>
<evidence type="ECO:0000313" key="3">
    <source>
        <dbReference type="Proteomes" id="UP000821853"/>
    </source>
</evidence>
<proteinExistence type="predicted"/>
<comment type="caution">
    <text evidence="2">The sequence shown here is derived from an EMBL/GenBank/DDBJ whole genome shotgun (WGS) entry which is preliminary data.</text>
</comment>
<gene>
    <name evidence="2" type="ORF">HPB48_023483</name>
</gene>